<evidence type="ECO:0000313" key="3">
    <source>
        <dbReference type="Proteomes" id="UP000199226"/>
    </source>
</evidence>
<organism evidence="2 3">
    <name type="scientific">Daejeonella rubra</name>
    <dbReference type="NCBI Taxonomy" id="990371"/>
    <lineage>
        <taxon>Bacteria</taxon>
        <taxon>Pseudomonadati</taxon>
        <taxon>Bacteroidota</taxon>
        <taxon>Sphingobacteriia</taxon>
        <taxon>Sphingobacteriales</taxon>
        <taxon>Sphingobacteriaceae</taxon>
        <taxon>Daejeonella</taxon>
    </lineage>
</organism>
<feature type="domain" description="Dienelactone hydrolase" evidence="1">
    <location>
        <begin position="29"/>
        <end position="196"/>
    </location>
</feature>
<dbReference type="Pfam" id="PF01738">
    <property type="entry name" value="DLH"/>
    <property type="match status" value="1"/>
</dbReference>
<dbReference type="GO" id="GO:0016787">
    <property type="term" value="F:hydrolase activity"/>
    <property type="evidence" value="ECO:0007669"/>
    <property type="project" value="InterPro"/>
</dbReference>
<sequence length="216" mass="23986">MEMRYNNEVSIPVGEIRLKGVLCIPEECMGIVIFSHGSGSSRLSKRNQYVAGYLQKNGFGTLLFDLLTPEEDLYYINRFEIEMLHERLVAATKWLQKHPSARDLSIGYFGASTGAASALKAAAKLPDIFAVVSRGGRPDLAMEDLQEIKVACLFIVGSLDSEVLSLNQKAYEKLNCEKRIEIVDGASHLFEEEGKLEQVAELASSWFKSHIPAVMV</sequence>
<proteinExistence type="predicted"/>
<dbReference type="Proteomes" id="UP000199226">
    <property type="component" value="Unassembled WGS sequence"/>
</dbReference>
<name>A0A1G9LPW1_9SPHI</name>
<gene>
    <name evidence="2" type="ORF">SAMN05421813_10118</name>
</gene>
<protein>
    <submittedName>
        <fullName evidence="2">Putative phosphoribosyl transferase</fullName>
    </submittedName>
</protein>
<keyword evidence="2" id="KW-0808">Transferase</keyword>
<dbReference type="Gene3D" id="3.40.50.1820">
    <property type="entry name" value="alpha/beta hydrolase"/>
    <property type="match status" value="1"/>
</dbReference>
<dbReference type="AlphaFoldDB" id="A0A1G9LPW1"/>
<dbReference type="GO" id="GO:0016740">
    <property type="term" value="F:transferase activity"/>
    <property type="evidence" value="ECO:0007669"/>
    <property type="project" value="UniProtKB-KW"/>
</dbReference>
<dbReference type="SUPFAM" id="SSF53474">
    <property type="entry name" value="alpha/beta-Hydrolases"/>
    <property type="match status" value="1"/>
</dbReference>
<reference evidence="3" key="1">
    <citation type="submission" date="2016-10" db="EMBL/GenBank/DDBJ databases">
        <authorList>
            <person name="Varghese N."/>
            <person name="Submissions S."/>
        </authorList>
    </citation>
    <scope>NUCLEOTIDE SEQUENCE [LARGE SCALE GENOMIC DNA]</scope>
    <source>
        <strain evidence="3">DSM 24536</strain>
    </source>
</reference>
<dbReference type="InterPro" id="IPR029058">
    <property type="entry name" value="AB_hydrolase_fold"/>
</dbReference>
<keyword evidence="3" id="KW-1185">Reference proteome</keyword>
<evidence type="ECO:0000259" key="1">
    <source>
        <dbReference type="Pfam" id="PF01738"/>
    </source>
</evidence>
<dbReference type="InterPro" id="IPR002925">
    <property type="entry name" value="Dienelactn_hydro"/>
</dbReference>
<dbReference type="EMBL" id="FNHH01000001">
    <property type="protein sequence ID" value="SDL63525.1"/>
    <property type="molecule type" value="Genomic_DNA"/>
</dbReference>
<evidence type="ECO:0000313" key="2">
    <source>
        <dbReference type="EMBL" id="SDL63525.1"/>
    </source>
</evidence>
<dbReference type="RefSeq" id="WP_176767565.1">
    <property type="nucleotide sequence ID" value="NZ_FNHH01000001.1"/>
</dbReference>
<dbReference type="STRING" id="990371.SAMN05421813_10118"/>
<accession>A0A1G9LPW1</accession>